<sequence length="159" mass="17091">MDSQNATYHPRLKPAVVVTGTANEGTAGPAIGHVDIGVSDAAYLFRVALPGLRRKYSKVKCNIESAGKVHIEGVMTETGLVTNSSTVYQMKVQQLCAAGPFTISFNLPGPVDTRMFSPAFRPDGILEVVILKTRMAPDVKYPLDGNKPSPDVKFTQVTV</sequence>
<dbReference type="CDD" id="cd06464">
    <property type="entry name" value="ACD_sHsps-like"/>
    <property type="match status" value="1"/>
</dbReference>
<accession>A0AAW1WXN5</accession>
<gene>
    <name evidence="1" type="ORF">M0R45_025601</name>
</gene>
<dbReference type="GO" id="GO:0005634">
    <property type="term" value="C:nucleus"/>
    <property type="evidence" value="ECO:0007669"/>
    <property type="project" value="TreeGrafter"/>
</dbReference>
<name>A0AAW1WXN5_RUBAR</name>
<comment type="caution">
    <text evidence="1">The sequence shown here is derived from an EMBL/GenBank/DDBJ whole genome shotgun (WGS) entry which is preliminary data.</text>
</comment>
<dbReference type="AlphaFoldDB" id="A0AAW1WXN5"/>
<proteinExistence type="predicted"/>
<dbReference type="PANTHER" id="PTHR34661:SF2">
    <property type="entry name" value="SHSP DOMAIN-CONTAINING PROTEIN"/>
    <property type="match status" value="1"/>
</dbReference>
<evidence type="ECO:0000313" key="2">
    <source>
        <dbReference type="Proteomes" id="UP001457282"/>
    </source>
</evidence>
<keyword evidence="2" id="KW-1185">Reference proteome</keyword>
<dbReference type="InterPro" id="IPR008978">
    <property type="entry name" value="HSP20-like_chaperone"/>
</dbReference>
<evidence type="ECO:0008006" key="3">
    <source>
        <dbReference type="Google" id="ProtNLM"/>
    </source>
</evidence>
<dbReference type="FunFam" id="2.60.40.790:FF:000049">
    <property type="entry name" value="Increased DNA methylation 3"/>
    <property type="match status" value="1"/>
</dbReference>
<reference evidence="1 2" key="1">
    <citation type="journal article" date="2023" name="G3 (Bethesda)">
        <title>A chromosome-length genome assembly and annotation of blackberry (Rubus argutus, cv. 'Hillquist').</title>
        <authorList>
            <person name="Bruna T."/>
            <person name="Aryal R."/>
            <person name="Dudchenko O."/>
            <person name="Sargent D.J."/>
            <person name="Mead D."/>
            <person name="Buti M."/>
            <person name="Cavallini A."/>
            <person name="Hytonen T."/>
            <person name="Andres J."/>
            <person name="Pham M."/>
            <person name="Weisz D."/>
            <person name="Mascagni F."/>
            <person name="Usai G."/>
            <person name="Natali L."/>
            <person name="Bassil N."/>
            <person name="Fernandez G.E."/>
            <person name="Lomsadze A."/>
            <person name="Armour M."/>
            <person name="Olukolu B."/>
            <person name="Poorten T."/>
            <person name="Britton C."/>
            <person name="Davik J."/>
            <person name="Ashrafi H."/>
            <person name="Aiden E.L."/>
            <person name="Borodovsky M."/>
            <person name="Worthington M."/>
        </authorList>
    </citation>
    <scope>NUCLEOTIDE SEQUENCE [LARGE SCALE GENOMIC DNA]</scope>
    <source>
        <strain evidence="1">PI 553951</strain>
    </source>
</reference>
<protein>
    <recommendedName>
        <fullName evidence="3">SHSP domain-containing protein</fullName>
    </recommendedName>
</protein>
<dbReference type="PANTHER" id="PTHR34661">
    <property type="entry name" value="INCREASED DNA METHYLATION 3"/>
    <property type="match status" value="1"/>
</dbReference>
<dbReference type="Proteomes" id="UP001457282">
    <property type="component" value="Unassembled WGS sequence"/>
</dbReference>
<dbReference type="SUPFAM" id="SSF49764">
    <property type="entry name" value="HSP20-like chaperones"/>
    <property type="match status" value="1"/>
</dbReference>
<dbReference type="Gene3D" id="2.60.40.790">
    <property type="match status" value="1"/>
</dbReference>
<dbReference type="EMBL" id="JBEDUW010000005">
    <property type="protein sequence ID" value="KAK9928468.1"/>
    <property type="molecule type" value="Genomic_DNA"/>
</dbReference>
<evidence type="ECO:0000313" key="1">
    <source>
        <dbReference type="EMBL" id="KAK9928468.1"/>
    </source>
</evidence>
<dbReference type="InterPro" id="IPR039321">
    <property type="entry name" value="IDM2/3-like"/>
</dbReference>
<organism evidence="1 2">
    <name type="scientific">Rubus argutus</name>
    <name type="common">Southern blackberry</name>
    <dbReference type="NCBI Taxonomy" id="59490"/>
    <lineage>
        <taxon>Eukaryota</taxon>
        <taxon>Viridiplantae</taxon>
        <taxon>Streptophyta</taxon>
        <taxon>Embryophyta</taxon>
        <taxon>Tracheophyta</taxon>
        <taxon>Spermatophyta</taxon>
        <taxon>Magnoliopsida</taxon>
        <taxon>eudicotyledons</taxon>
        <taxon>Gunneridae</taxon>
        <taxon>Pentapetalae</taxon>
        <taxon>rosids</taxon>
        <taxon>fabids</taxon>
        <taxon>Rosales</taxon>
        <taxon>Rosaceae</taxon>
        <taxon>Rosoideae</taxon>
        <taxon>Rosoideae incertae sedis</taxon>
        <taxon>Rubus</taxon>
    </lineage>
</organism>